<dbReference type="InterPro" id="IPR024344">
    <property type="entry name" value="MDMPI_metal-binding"/>
</dbReference>
<evidence type="ECO:0000313" key="3">
    <source>
        <dbReference type="Proteomes" id="UP000006461"/>
    </source>
</evidence>
<reference evidence="2 3" key="1">
    <citation type="journal article" date="2012" name="J. Bacteriol.">
        <title>Genome Sequence of Radiation-Resistant Modestobacter marinus Strain BC501, a Representative Actinobacterium That Thrives on Calcareous Stone Surfaces.</title>
        <authorList>
            <person name="Normand P."/>
            <person name="Gury J."/>
            <person name="Pujic P."/>
            <person name="Chouaia B."/>
            <person name="Crotti E."/>
            <person name="Brusetti L."/>
            <person name="Daffonchio D."/>
            <person name="Vacherie B."/>
            <person name="Barbe V."/>
            <person name="Medigue C."/>
            <person name="Calteau A."/>
            <person name="Ghodhbane-Gtari F."/>
            <person name="Essoussi I."/>
            <person name="Nouioui I."/>
            <person name="Abbassi-Ghozzi I."/>
            <person name="Gtari M."/>
        </authorList>
    </citation>
    <scope>NUCLEOTIDE SEQUENCE [LARGE SCALE GENOMIC DNA]</scope>
    <source>
        <strain evidence="3">BC 501</strain>
    </source>
</reference>
<dbReference type="EMBL" id="FO203431">
    <property type="protein sequence ID" value="CCH90029.1"/>
    <property type="molecule type" value="Genomic_DNA"/>
</dbReference>
<dbReference type="HOGENOM" id="CLU_051661_1_0_11"/>
<accession>I4F316</accession>
<dbReference type="GO" id="GO:0046872">
    <property type="term" value="F:metal ion binding"/>
    <property type="evidence" value="ECO:0007669"/>
    <property type="project" value="InterPro"/>
</dbReference>
<dbReference type="Pfam" id="PF11716">
    <property type="entry name" value="MDMPI_N"/>
    <property type="match status" value="1"/>
</dbReference>
<sequence>MPEPSPTDLLLLFQRAQAQFTDRVDALAPGSWDLPALPGWSVADLVAHLTHEQLWVPPLLAGQEPGDAARPIPTGTDELLGDDPLTAWETAADDALTAWAAPGALDRTVHLPGGSAPAVDHLVEMTADLTVHAWDLAHAVGGVTALDAELVAAALRYAEERLGEDGLPGAIDAPVEPPPGADLQTRLLARFGRRP</sequence>
<dbReference type="Proteomes" id="UP000006461">
    <property type="component" value="Chromosome"/>
</dbReference>
<evidence type="ECO:0000259" key="1">
    <source>
        <dbReference type="Pfam" id="PF11716"/>
    </source>
</evidence>
<name>I4F316_MODI5</name>
<organism evidence="2 3">
    <name type="scientific">Modestobacter italicus (strain DSM 44449 / CECT 9708 / BC 501)</name>
    <dbReference type="NCBI Taxonomy" id="2732864"/>
    <lineage>
        <taxon>Bacteria</taxon>
        <taxon>Bacillati</taxon>
        <taxon>Actinomycetota</taxon>
        <taxon>Actinomycetes</taxon>
        <taxon>Geodermatophilales</taxon>
        <taxon>Geodermatophilaceae</taxon>
        <taxon>Modestobacter</taxon>
    </lineage>
</organism>
<dbReference type="NCBIfam" id="TIGR03083">
    <property type="entry name" value="maleylpyruvate isomerase family mycothiol-dependent enzyme"/>
    <property type="match status" value="1"/>
</dbReference>
<dbReference type="AlphaFoldDB" id="I4F316"/>
<dbReference type="SUPFAM" id="SSF109854">
    <property type="entry name" value="DinB/YfiT-like putative metalloenzymes"/>
    <property type="match status" value="1"/>
</dbReference>
<feature type="domain" description="Mycothiol-dependent maleylpyruvate isomerase metal-binding" evidence="1">
    <location>
        <begin position="14"/>
        <end position="137"/>
    </location>
</feature>
<dbReference type="NCBIfam" id="TIGR03086">
    <property type="entry name" value="TIGR03086 family metal-binding protein"/>
    <property type="match status" value="1"/>
</dbReference>
<gene>
    <name evidence="2" type="ordered locus">MODMU_4647</name>
</gene>
<dbReference type="KEGG" id="mmar:MODMU_4647"/>
<protein>
    <recommendedName>
        <fullName evidence="1">Mycothiol-dependent maleylpyruvate isomerase metal-binding domain-containing protein</fullName>
    </recommendedName>
</protein>
<dbReference type="OrthoDB" id="5185819at2"/>
<evidence type="ECO:0000313" key="2">
    <source>
        <dbReference type="EMBL" id="CCH90029.1"/>
    </source>
</evidence>
<proteinExistence type="predicted"/>
<dbReference type="InterPro" id="IPR017517">
    <property type="entry name" value="Maleyloyr_isom"/>
</dbReference>
<dbReference type="InterPro" id="IPR034660">
    <property type="entry name" value="DinB/YfiT-like"/>
</dbReference>
<keyword evidence="3" id="KW-1185">Reference proteome</keyword>
<dbReference type="InterPro" id="IPR017520">
    <property type="entry name" value="CHP03086"/>
</dbReference>
<dbReference type="OMA" id="CAEWSVR"/>
<dbReference type="PATRIC" id="fig|477641.3.peg.4356"/>
<dbReference type="Gene3D" id="1.20.120.450">
    <property type="entry name" value="dinb family like domain"/>
    <property type="match status" value="1"/>
</dbReference>
<dbReference type="eggNOG" id="COG1576">
    <property type="taxonomic scope" value="Bacteria"/>
</dbReference>
<dbReference type="STRING" id="477641.MODMU_4647"/>